<organism evidence="6 7">
    <name type="scientific">Raoultibacter timonensis</name>
    <dbReference type="NCBI Taxonomy" id="1907662"/>
    <lineage>
        <taxon>Bacteria</taxon>
        <taxon>Bacillati</taxon>
        <taxon>Actinomycetota</taxon>
        <taxon>Coriobacteriia</taxon>
        <taxon>Eggerthellales</taxon>
        <taxon>Eggerthellaceae</taxon>
        <taxon>Raoultibacter</taxon>
    </lineage>
</organism>
<evidence type="ECO:0000313" key="7">
    <source>
        <dbReference type="Proteomes" id="UP001320544"/>
    </source>
</evidence>
<reference evidence="6 7" key="1">
    <citation type="submission" date="2022-01" db="EMBL/GenBank/DDBJ databases">
        <title>Novel bile acid biosynthetic pathways are enriched in the microbiome of centenarians.</title>
        <authorList>
            <person name="Sato Y."/>
            <person name="Atarashi K."/>
            <person name="Plichta R.D."/>
            <person name="Arai Y."/>
            <person name="Sasajima S."/>
            <person name="Kearney M.S."/>
            <person name="Suda W."/>
            <person name="Takeshita K."/>
            <person name="Sasaki T."/>
            <person name="Okamoto S."/>
            <person name="Skelly N.A."/>
            <person name="Okamura Y."/>
            <person name="Vlamakis H."/>
            <person name="Li Y."/>
            <person name="Tanoue T."/>
            <person name="Takei H."/>
            <person name="Nittono H."/>
            <person name="Narushima S."/>
            <person name="Irie J."/>
            <person name="Itoh H."/>
            <person name="Moriya K."/>
            <person name="Sugiura Y."/>
            <person name="Suematsu M."/>
            <person name="Moritoki N."/>
            <person name="Shibata S."/>
            <person name="Littman R.D."/>
            <person name="Fischbach A.M."/>
            <person name="Uwamino Y."/>
            <person name="Inoue T."/>
            <person name="Honda A."/>
            <person name="Hattori M."/>
            <person name="Murai T."/>
            <person name="Xavier J.R."/>
            <person name="Hirose N."/>
            <person name="Honda K."/>
        </authorList>
    </citation>
    <scope>NUCLEOTIDE SEQUENCE [LARGE SCALE GENOMIC DNA]</scope>
    <source>
        <strain evidence="6 7">CE91-St30</strain>
    </source>
</reference>
<evidence type="ECO:0000259" key="5">
    <source>
        <dbReference type="SMART" id="SM00849"/>
    </source>
</evidence>
<evidence type="ECO:0000256" key="3">
    <source>
        <dbReference type="ARBA" id="ARBA00022801"/>
    </source>
</evidence>
<dbReference type="SMART" id="SM00849">
    <property type="entry name" value="Lactamase_B"/>
    <property type="match status" value="1"/>
</dbReference>
<evidence type="ECO:0000256" key="2">
    <source>
        <dbReference type="ARBA" id="ARBA00022723"/>
    </source>
</evidence>
<dbReference type="EMBL" id="AP025564">
    <property type="protein sequence ID" value="BDE97487.1"/>
    <property type="molecule type" value="Genomic_DNA"/>
</dbReference>
<dbReference type="Proteomes" id="UP001320544">
    <property type="component" value="Chromosome"/>
</dbReference>
<sequence>MYKVNKGCVDIEFLVLGMLSNNTYLISDGTATLIVDPSCHADEILEALGNRKLDVIVLTHGHYDHVGAANELREATGATVIASAIDAPMIESGSPALGSGRKMPPCPVDSKVEDGDIVEIGSMAWKVVLTPGHTKGSMCLFIDPRFGNNPEGSPVLISGDTLFCASIGRTDFEGGSMDDMRASLKRLAVLPDETLVLPGHNDLTTIGAERRRVFAQFA</sequence>
<keyword evidence="7" id="KW-1185">Reference proteome</keyword>
<gene>
    <name evidence="6" type="ORF">CE91St30_28200</name>
</gene>
<feature type="domain" description="Metallo-beta-lactamase" evidence="5">
    <location>
        <begin position="20"/>
        <end position="200"/>
    </location>
</feature>
<dbReference type="InterPro" id="IPR036866">
    <property type="entry name" value="RibonucZ/Hydroxyglut_hydro"/>
</dbReference>
<dbReference type="InterPro" id="IPR051453">
    <property type="entry name" value="MBL_Glyoxalase_II"/>
</dbReference>
<dbReference type="SUPFAM" id="SSF56281">
    <property type="entry name" value="Metallo-hydrolase/oxidoreductase"/>
    <property type="match status" value="1"/>
</dbReference>
<evidence type="ECO:0000256" key="4">
    <source>
        <dbReference type="ARBA" id="ARBA00022833"/>
    </source>
</evidence>
<accession>A0ABM7WM42</accession>
<evidence type="ECO:0000313" key="6">
    <source>
        <dbReference type="EMBL" id="BDE97487.1"/>
    </source>
</evidence>
<evidence type="ECO:0000256" key="1">
    <source>
        <dbReference type="ARBA" id="ARBA00001947"/>
    </source>
</evidence>
<dbReference type="RefSeq" id="WP_244386810.1">
    <property type="nucleotide sequence ID" value="NZ_AP025564.1"/>
</dbReference>
<keyword evidence="4" id="KW-0862">Zinc</keyword>
<keyword evidence="3" id="KW-0378">Hydrolase</keyword>
<protein>
    <submittedName>
        <fullName evidence="6">MBL fold metallo-hydrolase</fullName>
    </submittedName>
</protein>
<dbReference type="CDD" id="cd06262">
    <property type="entry name" value="metallo-hydrolase-like_MBL-fold"/>
    <property type="match status" value="1"/>
</dbReference>
<dbReference type="InterPro" id="IPR001279">
    <property type="entry name" value="Metallo-B-lactamas"/>
</dbReference>
<dbReference type="Pfam" id="PF00753">
    <property type="entry name" value="Lactamase_B"/>
    <property type="match status" value="1"/>
</dbReference>
<dbReference type="PANTHER" id="PTHR46233:SF3">
    <property type="entry name" value="HYDROXYACYLGLUTATHIONE HYDROLASE GLOC"/>
    <property type="match status" value="1"/>
</dbReference>
<proteinExistence type="predicted"/>
<dbReference type="Gene3D" id="3.60.15.10">
    <property type="entry name" value="Ribonuclease Z/Hydroxyacylglutathione hydrolase-like"/>
    <property type="match status" value="1"/>
</dbReference>
<name>A0ABM7WM42_9ACTN</name>
<comment type="cofactor">
    <cofactor evidence="1">
        <name>Zn(2+)</name>
        <dbReference type="ChEBI" id="CHEBI:29105"/>
    </cofactor>
</comment>
<keyword evidence="2" id="KW-0479">Metal-binding</keyword>
<dbReference type="PANTHER" id="PTHR46233">
    <property type="entry name" value="HYDROXYACYLGLUTATHIONE HYDROLASE GLOC"/>
    <property type="match status" value="1"/>
</dbReference>